<dbReference type="InterPro" id="IPR013824">
    <property type="entry name" value="Topo_IA_cen_sub1"/>
</dbReference>
<keyword evidence="9 10" id="KW-0413">Isomerase</keyword>
<keyword evidence="4" id="KW-0863">Zinc-finger</keyword>
<evidence type="ECO:0000256" key="2">
    <source>
        <dbReference type="ARBA" id="ARBA00009446"/>
    </source>
</evidence>
<keyword evidence="6" id="KW-0460">Magnesium</keyword>
<comment type="subunit">
    <text evidence="10">Monomer.</text>
</comment>
<gene>
    <name evidence="10" type="primary">topA</name>
    <name evidence="13" type="ORF">A3F84_15805</name>
</gene>
<accession>A0A1F6CLX9</accession>
<dbReference type="GO" id="GO:0008270">
    <property type="term" value="F:zinc ion binding"/>
    <property type="evidence" value="ECO:0007669"/>
    <property type="project" value="UniProtKB-KW"/>
</dbReference>
<protein>
    <recommendedName>
        <fullName evidence="10">DNA topoisomerase 1</fullName>
        <ecNumber evidence="10">5.6.2.1</ecNumber>
    </recommendedName>
    <alternativeName>
        <fullName evidence="10">DNA topoisomerase I</fullName>
    </alternativeName>
</protein>
<dbReference type="GO" id="GO:0006265">
    <property type="term" value="P:DNA topological change"/>
    <property type="evidence" value="ECO:0007669"/>
    <property type="project" value="UniProtKB-UniRule"/>
</dbReference>
<dbReference type="Proteomes" id="UP000178606">
    <property type="component" value="Unassembled WGS sequence"/>
</dbReference>
<feature type="region of interest" description="Interaction with DNA" evidence="10">
    <location>
        <begin position="163"/>
        <end position="168"/>
    </location>
</feature>
<sequence length="747" mass="83504">MPKSLVIVESPAKAKTINKFLGKDYKVLACMGHIRDLPEKDLAIDVEKDFQPKYQTIRGKGKVITQIRSAAKEAEDIFVATDPDREGEAIAWHVAHEVGRDGREVKRVTFNEITRNAVLSGVASPQPIDMQKVNAQQARRVLDRLVGYKVSPLLWKTVHGGLSAGRVQSVALRLICEREEEIARFVQREYWTIEADLATGKGESFRATVIRKGRHKLEIPNQAEAERIAEELRGQSYRISEINTREQRRNPSPPFITSTLQQEAARKLNFTARKTMAVAQQLYEGIDLEGETTGLITYMRTDSTRLAPEAVADARDYIATAYGPDYVPEKPNVYKARKGAQDAHEAIRPTAVSRPPKAIRRFLTGEQAALYQLVWDRFIASQMKPALLDVTTVDILAGDYGLRATGSIVKFRGFTVLYTETTDEQSEEENRRIPGGLKVNDPLKLLALHPEQHFTKPPPRYTEASLVKELEAQGIGRPSTYAQIISTLQDRDYVSRERGRFTPTPLGATVNTLLVRAFPDIFNPQFTASMEEALDKVETGEDDWVAVVRGFYDPFEKDLSRMESQRAELKKSLQEETDEVCEKCGSKFVIKWGRNGRFMACSGFPACKNTRPLNGDSQAQLAEGETCEKCGAPMLVRNGSRGRFLACSAYPGCKNTRPLSMGVSCPREGCGGKILERQSKRGKVFYGCSRYPGCDFATWDRPAARPCPDCGAPFLVSRSSQRRGEYLQCPTCKASFPIEEEPVEARA</sequence>
<feature type="site" description="Interaction with DNA" evidence="10">
    <location>
        <position position="491"/>
    </location>
</feature>
<dbReference type="Gene3D" id="3.30.65.10">
    <property type="entry name" value="Bacterial Topoisomerase I, domain 1"/>
    <property type="match status" value="3"/>
</dbReference>
<evidence type="ECO:0000256" key="4">
    <source>
        <dbReference type="ARBA" id="ARBA00022771"/>
    </source>
</evidence>
<evidence type="ECO:0000313" key="14">
    <source>
        <dbReference type="Proteomes" id="UP000178606"/>
    </source>
</evidence>
<dbReference type="PRINTS" id="PR00417">
    <property type="entry name" value="PRTPISMRASEI"/>
</dbReference>
<feature type="site" description="Interaction with DNA" evidence="10">
    <location>
        <position position="140"/>
    </location>
</feature>
<dbReference type="EMBL" id="MFKF01000220">
    <property type="protein sequence ID" value="OGG49842.1"/>
    <property type="molecule type" value="Genomic_DNA"/>
</dbReference>
<keyword evidence="5" id="KW-0862">Zinc</keyword>
<dbReference type="InterPro" id="IPR013826">
    <property type="entry name" value="Topo_IA_cen_sub3"/>
</dbReference>
<dbReference type="InterPro" id="IPR000380">
    <property type="entry name" value="Topo_IA"/>
</dbReference>
<comment type="function">
    <text evidence="10">Releases the supercoiling and torsional tension of DNA, which is introduced during the DNA replication and transcription, by transiently cleaving and rejoining one strand of the DNA duplex. Introduces a single-strand break via transesterification at a target site in duplex DNA. The scissile phosphodiester is attacked by the catalytic tyrosine of the enzyme, resulting in the formation of a DNA-(5'-phosphotyrosyl)-enzyme intermediate and the expulsion of a 3'-OH DNA strand. The free DNA strand then undergoes passage around the unbroken strand, thus removing DNA supercoils. Finally, in the religation step, the DNA 3'-OH attacks the covalent intermediate to expel the active-site tyrosine and restore the DNA phosphodiester backbone.</text>
</comment>
<evidence type="ECO:0000256" key="6">
    <source>
        <dbReference type="ARBA" id="ARBA00022842"/>
    </source>
</evidence>
<dbReference type="Pfam" id="PF01751">
    <property type="entry name" value="Toprim"/>
    <property type="match status" value="1"/>
</dbReference>
<feature type="active site" description="O-(5'-phospho-DNA)-tyrosine intermediate" evidence="10">
    <location>
        <position position="298"/>
    </location>
</feature>
<evidence type="ECO:0000256" key="10">
    <source>
        <dbReference type="HAMAP-Rule" id="MF_00952"/>
    </source>
</evidence>
<feature type="domain" description="Topo IA-type catalytic" evidence="12">
    <location>
        <begin position="129"/>
        <end position="559"/>
    </location>
</feature>
<dbReference type="AlphaFoldDB" id="A0A1F6CLX9"/>
<dbReference type="InterPro" id="IPR013825">
    <property type="entry name" value="Topo_IA_cen_sub2"/>
</dbReference>
<dbReference type="EC" id="5.6.2.1" evidence="10"/>
<dbReference type="GO" id="GO:0003917">
    <property type="term" value="F:DNA topoisomerase type I (single strand cut, ATP-independent) activity"/>
    <property type="evidence" value="ECO:0007669"/>
    <property type="project" value="UniProtKB-UniRule"/>
</dbReference>
<dbReference type="CDD" id="cd03363">
    <property type="entry name" value="TOPRIM_TopoIA_TopoI"/>
    <property type="match status" value="1"/>
</dbReference>
<dbReference type="InterPro" id="IPR023405">
    <property type="entry name" value="Topo_IA_core_domain"/>
</dbReference>
<dbReference type="InterPro" id="IPR023406">
    <property type="entry name" value="Topo_IA_AS"/>
</dbReference>
<evidence type="ECO:0000313" key="13">
    <source>
        <dbReference type="EMBL" id="OGG49842.1"/>
    </source>
</evidence>
<dbReference type="HAMAP" id="MF_00952">
    <property type="entry name" value="Topoisom_1_prok"/>
    <property type="match status" value="1"/>
</dbReference>
<keyword evidence="3" id="KW-0479">Metal-binding</keyword>
<dbReference type="Gene3D" id="2.70.20.10">
    <property type="entry name" value="Topoisomerase I, domain 3"/>
    <property type="match status" value="1"/>
</dbReference>
<dbReference type="GO" id="GO:0005694">
    <property type="term" value="C:chromosome"/>
    <property type="evidence" value="ECO:0007669"/>
    <property type="project" value="InterPro"/>
</dbReference>
<dbReference type="InterPro" id="IPR006171">
    <property type="entry name" value="TOPRIM_dom"/>
</dbReference>
<evidence type="ECO:0000256" key="5">
    <source>
        <dbReference type="ARBA" id="ARBA00022833"/>
    </source>
</evidence>
<evidence type="ECO:0000256" key="3">
    <source>
        <dbReference type="ARBA" id="ARBA00022723"/>
    </source>
</evidence>
<dbReference type="PROSITE" id="PS52039">
    <property type="entry name" value="TOPO_IA_2"/>
    <property type="match status" value="1"/>
</dbReference>
<comment type="caution">
    <text evidence="13">The sequence shown here is derived from an EMBL/GenBank/DDBJ whole genome shotgun (WGS) entry which is preliminary data.</text>
</comment>
<comment type="similarity">
    <text evidence="2 10">Belongs to the type IA topoisomerase family.</text>
</comment>
<dbReference type="PROSITE" id="PS00396">
    <property type="entry name" value="TOPO_IA_1"/>
    <property type="match status" value="1"/>
</dbReference>
<dbReference type="SMART" id="SM00436">
    <property type="entry name" value="TOP1Bc"/>
    <property type="match status" value="1"/>
</dbReference>
<reference evidence="13 14" key="1">
    <citation type="journal article" date="2016" name="Nat. Commun.">
        <title>Thousands of microbial genomes shed light on interconnected biogeochemical processes in an aquifer system.</title>
        <authorList>
            <person name="Anantharaman K."/>
            <person name="Brown C.T."/>
            <person name="Hug L.A."/>
            <person name="Sharon I."/>
            <person name="Castelle C.J."/>
            <person name="Probst A.J."/>
            <person name="Thomas B.C."/>
            <person name="Singh A."/>
            <person name="Wilkins M.J."/>
            <person name="Karaoz U."/>
            <person name="Brodie E.L."/>
            <person name="Williams K.H."/>
            <person name="Hubbard S.S."/>
            <person name="Banfield J.F."/>
        </authorList>
    </citation>
    <scope>NUCLEOTIDE SEQUENCE [LARGE SCALE GENOMIC DNA]</scope>
    <source>
        <strain evidence="14">RIFCSPLOWO2_12_FULL_64_10</strain>
    </source>
</reference>
<organism evidence="13 14">
    <name type="scientific">Handelsmanbacteria sp. (strain RIFCSPLOWO2_12_FULL_64_10)</name>
    <dbReference type="NCBI Taxonomy" id="1817868"/>
    <lineage>
        <taxon>Bacteria</taxon>
        <taxon>Candidatus Handelsmaniibacteriota</taxon>
    </lineage>
</organism>
<dbReference type="SUPFAM" id="SSF56712">
    <property type="entry name" value="Prokaryotic type I DNA topoisomerase"/>
    <property type="match status" value="1"/>
</dbReference>
<feature type="site" description="Interaction with DNA" evidence="10">
    <location>
        <position position="155"/>
    </location>
</feature>
<dbReference type="Pfam" id="PF01131">
    <property type="entry name" value="Topoisom_bac"/>
    <property type="match status" value="1"/>
</dbReference>
<name>A0A1F6CLX9_HANXR</name>
<proteinExistence type="inferred from homology"/>
<feature type="site" description="Interaction with DNA" evidence="10">
    <location>
        <position position="143"/>
    </location>
</feature>
<keyword evidence="7 10" id="KW-0799">Topoisomerase</keyword>
<keyword evidence="8 10" id="KW-0238">DNA-binding</keyword>
<comment type="catalytic activity">
    <reaction evidence="1 10">
        <text>ATP-independent breakage of single-stranded DNA, followed by passage and rejoining.</text>
        <dbReference type="EC" id="5.6.2.1"/>
    </reaction>
</comment>
<evidence type="ECO:0000256" key="7">
    <source>
        <dbReference type="ARBA" id="ARBA00023029"/>
    </source>
</evidence>
<feature type="domain" description="Toprim" evidence="11">
    <location>
        <begin position="3"/>
        <end position="113"/>
    </location>
</feature>
<dbReference type="NCBIfam" id="TIGR01051">
    <property type="entry name" value="topA_bact"/>
    <property type="match status" value="1"/>
</dbReference>
<dbReference type="InterPro" id="IPR013498">
    <property type="entry name" value="Topo_IA_Znf"/>
</dbReference>
<dbReference type="Gene3D" id="1.10.290.10">
    <property type="entry name" value="Topoisomerase I, domain 4"/>
    <property type="match status" value="1"/>
</dbReference>
<dbReference type="SUPFAM" id="SSF57783">
    <property type="entry name" value="Zinc beta-ribbon"/>
    <property type="match status" value="2"/>
</dbReference>
<evidence type="ECO:0000256" key="8">
    <source>
        <dbReference type="ARBA" id="ARBA00023125"/>
    </source>
</evidence>
<evidence type="ECO:0000256" key="9">
    <source>
        <dbReference type="ARBA" id="ARBA00023235"/>
    </source>
</evidence>
<dbReference type="SMART" id="SM00493">
    <property type="entry name" value="TOPRIM"/>
    <property type="match status" value="1"/>
</dbReference>
<dbReference type="GO" id="GO:0003677">
    <property type="term" value="F:DNA binding"/>
    <property type="evidence" value="ECO:0007669"/>
    <property type="project" value="UniProtKB-KW"/>
</dbReference>
<feature type="site" description="Interaction with DNA" evidence="10">
    <location>
        <position position="33"/>
    </location>
</feature>
<dbReference type="Gene3D" id="1.10.460.10">
    <property type="entry name" value="Topoisomerase I, domain 2"/>
    <property type="match status" value="1"/>
</dbReference>
<dbReference type="CDD" id="cd00186">
    <property type="entry name" value="TOP1Ac"/>
    <property type="match status" value="1"/>
</dbReference>
<dbReference type="InterPro" id="IPR028612">
    <property type="entry name" value="Topoisom_1_IA"/>
</dbReference>
<evidence type="ECO:0000256" key="1">
    <source>
        <dbReference type="ARBA" id="ARBA00000213"/>
    </source>
</evidence>
<feature type="site" description="Interaction with DNA" evidence="10">
    <location>
        <position position="139"/>
    </location>
</feature>
<dbReference type="Gene3D" id="3.40.50.140">
    <property type="match status" value="1"/>
</dbReference>
<dbReference type="SMART" id="SM00437">
    <property type="entry name" value="TOP1Ac"/>
    <property type="match status" value="1"/>
</dbReference>
<dbReference type="InterPro" id="IPR034149">
    <property type="entry name" value="TOPRIM_TopoI"/>
</dbReference>
<dbReference type="InterPro" id="IPR005733">
    <property type="entry name" value="TopoI_bac-type"/>
</dbReference>
<dbReference type="PROSITE" id="PS50880">
    <property type="entry name" value="TOPRIM"/>
    <property type="match status" value="1"/>
</dbReference>
<dbReference type="Pfam" id="PF01396">
    <property type="entry name" value="Zn_ribbon_Top1"/>
    <property type="match status" value="4"/>
</dbReference>
<dbReference type="InterPro" id="IPR013497">
    <property type="entry name" value="Topo_IA_cen"/>
</dbReference>
<feature type="site" description="Interaction with DNA" evidence="10">
    <location>
        <position position="300"/>
    </location>
</feature>
<dbReference type="PANTHER" id="PTHR42785:SF1">
    <property type="entry name" value="DNA TOPOISOMERASE"/>
    <property type="match status" value="1"/>
</dbReference>
<feature type="site" description="Interaction with DNA" evidence="10">
    <location>
        <position position="148"/>
    </location>
</feature>
<dbReference type="InterPro" id="IPR003602">
    <property type="entry name" value="Topo_IA_DNA-bd_dom"/>
</dbReference>
<dbReference type="PANTHER" id="PTHR42785">
    <property type="entry name" value="DNA TOPOISOMERASE, TYPE IA, CORE"/>
    <property type="match status" value="1"/>
</dbReference>
<evidence type="ECO:0000259" key="12">
    <source>
        <dbReference type="PROSITE" id="PS52039"/>
    </source>
</evidence>
<evidence type="ECO:0000259" key="11">
    <source>
        <dbReference type="PROSITE" id="PS50880"/>
    </source>
</evidence>
<dbReference type="InterPro" id="IPR003601">
    <property type="entry name" value="Topo_IA_2"/>
</dbReference>